<organism evidence="1 2">
    <name type="scientific">Anoxybacterium hadale</name>
    <dbReference type="NCBI Taxonomy" id="3408580"/>
    <lineage>
        <taxon>Bacteria</taxon>
        <taxon>Bacillati</taxon>
        <taxon>Bacillota</taxon>
        <taxon>Clostridia</taxon>
        <taxon>Peptostreptococcales</taxon>
        <taxon>Anaerovoracaceae</taxon>
        <taxon>Anoxybacterium</taxon>
    </lineage>
</organism>
<dbReference type="Proteomes" id="UP000594014">
    <property type="component" value="Chromosome"/>
</dbReference>
<proteinExistence type="predicted"/>
<protein>
    <submittedName>
        <fullName evidence="1">DUF503 domain-containing protein</fullName>
    </submittedName>
</protein>
<name>A0ACD1A8D2_9FIRM</name>
<accession>A0ACD1A8D2</accession>
<sequence length="93" mass="10497">MIIESLELKLYAPWVHSLKEKRMIVKSLTNKISNHFNVSVIEVDDQDLHQSIALGIVCAAGSTAQADSIIDHVIAFIEENTEAELINLRRELR</sequence>
<evidence type="ECO:0000313" key="1">
    <source>
        <dbReference type="EMBL" id="QOX62608.1"/>
    </source>
</evidence>
<keyword evidence="2" id="KW-1185">Reference proteome</keyword>
<gene>
    <name evidence="1" type="ORF">FRZ06_04230</name>
</gene>
<reference evidence="1" key="1">
    <citation type="submission" date="2019-08" db="EMBL/GenBank/DDBJ databases">
        <title>Genome sequence of Clostridiales bacterium MT110.</title>
        <authorList>
            <person name="Cao J."/>
        </authorList>
    </citation>
    <scope>NUCLEOTIDE SEQUENCE</scope>
    <source>
        <strain evidence="1">MT110</strain>
    </source>
</reference>
<dbReference type="EMBL" id="CP042469">
    <property type="protein sequence ID" value="QOX62608.1"/>
    <property type="molecule type" value="Genomic_DNA"/>
</dbReference>
<evidence type="ECO:0000313" key="2">
    <source>
        <dbReference type="Proteomes" id="UP000594014"/>
    </source>
</evidence>